<dbReference type="AlphaFoldDB" id="A0A261F211"/>
<dbReference type="RefSeq" id="WP_094727077.1">
    <property type="nucleotide sequence ID" value="NZ_JBHLWS010000001.1"/>
</dbReference>
<evidence type="ECO:0000313" key="3">
    <source>
        <dbReference type="Proteomes" id="UP000243657"/>
    </source>
</evidence>
<dbReference type="EMBL" id="MWWT01000009">
    <property type="protein sequence ID" value="OZG53105.1"/>
    <property type="molecule type" value="Genomic_DNA"/>
</dbReference>
<comment type="caution">
    <text evidence="2">The sequence shown here is derived from an EMBL/GenBank/DDBJ whole genome shotgun (WGS) entry which is preliminary data.</text>
</comment>
<evidence type="ECO:0000313" key="2">
    <source>
        <dbReference type="EMBL" id="OZG53105.1"/>
    </source>
</evidence>
<dbReference type="Proteomes" id="UP000243657">
    <property type="component" value="Unassembled WGS sequence"/>
</dbReference>
<proteinExistence type="predicted"/>
<organism evidence="2 3">
    <name type="scientific">Alloscardovia macacae</name>
    <dbReference type="NCBI Taxonomy" id="1160091"/>
    <lineage>
        <taxon>Bacteria</taxon>
        <taxon>Bacillati</taxon>
        <taxon>Actinomycetota</taxon>
        <taxon>Actinomycetes</taxon>
        <taxon>Bifidobacteriales</taxon>
        <taxon>Bifidobacteriaceae</taxon>
        <taxon>Alloscardovia</taxon>
    </lineage>
</organism>
<gene>
    <name evidence="2" type="ORF">ALMA_1407</name>
</gene>
<feature type="region of interest" description="Disordered" evidence="1">
    <location>
        <begin position="65"/>
        <end position="101"/>
    </location>
</feature>
<keyword evidence="3" id="KW-1185">Reference proteome</keyword>
<sequence>MRAYGVRLDEDTIRDYGIRILADLAAGLPAGSILWMEMDTPAAWTVETYMMATLIDQMNALMYGLSDPKSRGSRPEPLPRPGTSPRSEARQAVTSEGRTVLTMSVEDFTTAHTYLTGQEDTDG</sequence>
<name>A0A261F211_9BIFI</name>
<reference evidence="2 3" key="1">
    <citation type="journal article" date="2017" name="BMC Genomics">
        <title>Comparative genomic and phylogenomic analyses of the Bifidobacteriaceae family.</title>
        <authorList>
            <person name="Lugli G.A."/>
            <person name="Milani C."/>
            <person name="Turroni F."/>
            <person name="Duranti S."/>
            <person name="Mancabelli L."/>
            <person name="Mangifesta M."/>
            <person name="Ferrario C."/>
            <person name="Modesto M."/>
            <person name="Mattarelli P."/>
            <person name="Jiri K."/>
            <person name="van Sinderen D."/>
            <person name="Ventura M."/>
        </authorList>
    </citation>
    <scope>NUCLEOTIDE SEQUENCE [LARGE SCALE GENOMIC DNA]</scope>
    <source>
        <strain evidence="2 3">DSM 24762</strain>
    </source>
</reference>
<evidence type="ECO:0000256" key="1">
    <source>
        <dbReference type="SAM" id="MobiDB-lite"/>
    </source>
</evidence>
<protein>
    <submittedName>
        <fullName evidence="2">Uncharacterized protein</fullName>
    </submittedName>
</protein>
<accession>A0A261F211</accession>